<sequence>MYYLVISHLHHKIFSINITVSKSIYAFKSLLT</sequence>
<dbReference type="EMBL" id="GBXM01045830">
    <property type="protein sequence ID" value="JAH62747.1"/>
    <property type="molecule type" value="Transcribed_RNA"/>
</dbReference>
<organism evidence="1">
    <name type="scientific">Anguilla anguilla</name>
    <name type="common">European freshwater eel</name>
    <name type="synonym">Muraena anguilla</name>
    <dbReference type="NCBI Taxonomy" id="7936"/>
    <lineage>
        <taxon>Eukaryota</taxon>
        <taxon>Metazoa</taxon>
        <taxon>Chordata</taxon>
        <taxon>Craniata</taxon>
        <taxon>Vertebrata</taxon>
        <taxon>Euteleostomi</taxon>
        <taxon>Actinopterygii</taxon>
        <taxon>Neopterygii</taxon>
        <taxon>Teleostei</taxon>
        <taxon>Anguilliformes</taxon>
        <taxon>Anguillidae</taxon>
        <taxon>Anguilla</taxon>
    </lineage>
</organism>
<reference evidence="1" key="1">
    <citation type="submission" date="2014-11" db="EMBL/GenBank/DDBJ databases">
        <authorList>
            <person name="Amaro Gonzalez C."/>
        </authorList>
    </citation>
    <scope>NUCLEOTIDE SEQUENCE</scope>
</reference>
<evidence type="ECO:0000313" key="1">
    <source>
        <dbReference type="EMBL" id="JAH62747.1"/>
    </source>
</evidence>
<accession>A0A0E9UAK2</accession>
<name>A0A0E9UAK2_ANGAN</name>
<proteinExistence type="predicted"/>
<reference evidence="1" key="2">
    <citation type="journal article" date="2015" name="Fish Shellfish Immunol.">
        <title>Early steps in the European eel (Anguilla anguilla)-Vibrio vulnificus interaction in the gills: Role of the RtxA13 toxin.</title>
        <authorList>
            <person name="Callol A."/>
            <person name="Pajuelo D."/>
            <person name="Ebbesson L."/>
            <person name="Teles M."/>
            <person name="MacKenzie S."/>
            <person name="Amaro C."/>
        </authorList>
    </citation>
    <scope>NUCLEOTIDE SEQUENCE</scope>
</reference>
<dbReference type="AlphaFoldDB" id="A0A0E9UAK2"/>
<protein>
    <submittedName>
        <fullName evidence="1">Uncharacterized protein</fullName>
    </submittedName>
</protein>